<comment type="caution">
    <text evidence="2">The sequence shown here is derived from an EMBL/GenBank/DDBJ whole genome shotgun (WGS) entry which is preliminary data.</text>
</comment>
<feature type="region of interest" description="Disordered" evidence="1">
    <location>
        <begin position="115"/>
        <end position="149"/>
    </location>
</feature>
<dbReference type="EMBL" id="VICG01000008">
    <property type="protein sequence ID" value="KAA8569121.1"/>
    <property type="molecule type" value="Genomic_DNA"/>
</dbReference>
<feature type="region of interest" description="Disordered" evidence="1">
    <location>
        <begin position="194"/>
        <end position="217"/>
    </location>
</feature>
<evidence type="ECO:0000313" key="2">
    <source>
        <dbReference type="EMBL" id="KAA8569121.1"/>
    </source>
</evidence>
<organism evidence="2 3">
    <name type="scientific">Monilinia fructicola</name>
    <name type="common">Brown rot fungus</name>
    <name type="synonym">Ciboria fructicola</name>
    <dbReference type="NCBI Taxonomy" id="38448"/>
    <lineage>
        <taxon>Eukaryota</taxon>
        <taxon>Fungi</taxon>
        <taxon>Dikarya</taxon>
        <taxon>Ascomycota</taxon>
        <taxon>Pezizomycotina</taxon>
        <taxon>Leotiomycetes</taxon>
        <taxon>Helotiales</taxon>
        <taxon>Sclerotiniaceae</taxon>
        <taxon>Monilinia</taxon>
    </lineage>
</organism>
<protein>
    <submittedName>
        <fullName evidence="2">Uncharacterized protein</fullName>
    </submittedName>
</protein>
<feature type="compositionally biased region" description="Basic and acidic residues" evidence="1">
    <location>
        <begin position="115"/>
        <end position="133"/>
    </location>
</feature>
<keyword evidence="3" id="KW-1185">Reference proteome</keyword>
<proteinExistence type="predicted"/>
<evidence type="ECO:0000256" key="1">
    <source>
        <dbReference type="SAM" id="MobiDB-lite"/>
    </source>
</evidence>
<evidence type="ECO:0000313" key="3">
    <source>
        <dbReference type="Proteomes" id="UP000322873"/>
    </source>
</evidence>
<reference evidence="2 3" key="1">
    <citation type="submission" date="2019-06" db="EMBL/GenBank/DDBJ databases">
        <title>Genome Sequence of the Brown Rot Fungal Pathogen Monilinia fructicola.</title>
        <authorList>
            <person name="De Miccolis Angelini R.M."/>
            <person name="Landi L."/>
            <person name="Abate D."/>
            <person name="Pollastro S."/>
            <person name="Romanazzi G."/>
            <person name="Faretra F."/>
        </authorList>
    </citation>
    <scope>NUCLEOTIDE SEQUENCE [LARGE SCALE GENOMIC DNA]</scope>
    <source>
        <strain evidence="2 3">Mfrc123</strain>
    </source>
</reference>
<accession>A0A5M9JIK8</accession>
<sequence length="346" mass="39097">MSITPTERTFLRKKLTYDSNGRLQSNGHFFIEDLSYLLSSTSPLQKRPAFFWKAQCLFRGLPTVGTPDDIINILRLEGHRRMIPDLVDMEEEMRTDYERRKLLATQEAEVVAREWADGEKAESEPQKSPREELPITLGEQVDEKGQELHNTRDMVLQSIEEDREKAHSDLLGAPKSRDWDVTDFPSLACLDLSKKGNEDSTKGKENEEQNTDIDDKERCKDEFPLFTSTSELFFLPDETKPSDENSTSKMASRVETGIFIGLTFSQFFYLITFGEPNGTTLKGSFGDLSSKDSSGDLESRKEDCEFTGTKVGMGSTSPLGITSIWENKSAAAQEVMELLRLWAAAE</sequence>
<gene>
    <name evidence="2" type="ORF">EYC84_000791</name>
</gene>
<dbReference type="AlphaFoldDB" id="A0A5M9JIK8"/>
<dbReference type="VEuPathDB" id="FungiDB:MFRU_037g00540"/>
<name>A0A5M9JIK8_MONFR</name>
<dbReference type="Proteomes" id="UP000322873">
    <property type="component" value="Unassembled WGS sequence"/>
</dbReference>